<evidence type="ECO:0000313" key="1">
    <source>
        <dbReference type="EMBL" id="KKO18400.1"/>
    </source>
</evidence>
<accession>A0A0M2URY0</accession>
<sequence>MIYQRLTSETASVGSKPHFSGRNLKDLSTIGRCVLKVGINKDCIPKMGALQVGVMQAVAAEIAAFQSDTTEDGNSVWIRFSPGIPCIPCLHEQGKMLLVGHDRNCLLLTSTLIGGEHQFKFLCRLSQGFPYLVKEAVAFFDLVFEYQLNNEDLANLFNELIGVG</sequence>
<reference evidence="1 2" key="1">
    <citation type="journal article" date="2013" name="BMC Microbiol.">
        <title>Identification of the type II cytochrome c maturation pathway in anammox bacteria by comparative genomics.</title>
        <authorList>
            <person name="Ferousi C."/>
            <person name="Speth D.R."/>
            <person name="Reimann J."/>
            <person name="Op den Camp H.J."/>
            <person name="Allen J.W."/>
            <person name="Keltjens J.T."/>
            <person name="Jetten M.S."/>
        </authorList>
    </citation>
    <scope>NUCLEOTIDE SEQUENCE [LARGE SCALE GENOMIC DNA]</scope>
    <source>
        <strain evidence="1">RU1</strain>
    </source>
</reference>
<keyword evidence="2" id="KW-1185">Reference proteome</keyword>
<evidence type="ECO:0000313" key="2">
    <source>
        <dbReference type="Proteomes" id="UP000034954"/>
    </source>
</evidence>
<name>A0A0M2URY0_9BACT</name>
<dbReference type="AlphaFoldDB" id="A0A0M2URY0"/>
<proteinExistence type="predicted"/>
<organism evidence="1 2">
    <name type="scientific">Candidatus Brocadia fulgida</name>
    <dbReference type="NCBI Taxonomy" id="380242"/>
    <lineage>
        <taxon>Bacteria</taxon>
        <taxon>Pseudomonadati</taxon>
        <taxon>Planctomycetota</taxon>
        <taxon>Candidatus Brocadiia</taxon>
        <taxon>Candidatus Brocadiales</taxon>
        <taxon>Candidatus Brocadiaceae</taxon>
        <taxon>Candidatus Brocadia</taxon>
    </lineage>
</organism>
<gene>
    <name evidence="1" type="ORF">BROFUL_02906</name>
</gene>
<protein>
    <submittedName>
        <fullName evidence="1">Uncharacterized protein</fullName>
    </submittedName>
</protein>
<comment type="caution">
    <text evidence="1">The sequence shown here is derived from an EMBL/GenBank/DDBJ whole genome shotgun (WGS) entry which is preliminary data.</text>
</comment>
<dbReference type="Proteomes" id="UP000034954">
    <property type="component" value="Unassembled WGS sequence"/>
</dbReference>
<dbReference type="EMBL" id="LAQJ01000273">
    <property type="protein sequence ID" value="KKO18400.1"/>
    <property type="molecule type" value="Genomic_DNA"/>
</dbReference>